<evidence type="ECO:0000259" key="3">
    <source>
        <dbReference type="PROSITE" id="PS51767"/>
    </source>
</evidence>
<dbReference type="GO" id="GO:0004190">
    <property type="term" value="F:aspartic-type endopeptidase activity"/>
    <property type="evidence" value="ECO:0007669"/>
    <property type="project" value="InterPro"/>
</dbReference>
<dbReference type="Gene3D" id="2.40.70.10">
    <property type="entry name" value="Acid Proteases"/>
    <property type="match status" value="1"/>
</dbReference>
<feature type="chain" id="PRO_5042548286" evidence="2">
    <location>
        <begin position="22"/>
        <end position="210"/>
    </location>
</feature>
<evidence type="ECO:0000256" key="2">
    <source>
        <dbReference type="SAM" id="SignalP"/>
    </source>
</evidence>
<dbReference type="InterPro" id="IPR033121">
    <property type="entry name" value="PEPTIDASE_A1"/>
</dbReference>
<evidence type="ECO:0000256" key="1">
    <source>
        <dbReference type="ARBA" id="ARBA00007447"/>
    </source>
</evidence>
<dbReference type="SUPFAM" id="SSF50630">
    <property type="entry name" value="Acid proteases"/>
    <property type="match status" value="1"/>
</dbReference>
<feature type="signal peptide" evidence="2">
    <location>
        <begin position="1"/>
        <end position="21"/>
    </location>
</feature>
<comment type="caution">
    <text evidence="4">The sequence shown here is derived from an EMBL/GenBank/DDBJ whole genome shotgun (WGS) entry which is preliminary data.</text>
</comment>
<dbReference type="GO" id="GO:0006508">
    <property type="term" value="P:proteolysis"/>
    <property type="evidence" value="ECO:0007669"/>
    <property type="project" value="InterPro"/>
</dbReference>
<dbReference type="PANTHER" id="PTHR47966">
    <property type="entry name" value="BETA-SITE APP-CLEAVING ENZYME, ISOFORM A-RELATED"/>
    <property type="match status" value="1"/>
</dbReference>
<dbReference type="Proteomes" id="UP001244011">
    <property type="component" value="Unassembled WGS sequence"/>
</dbReference>
<keyword evidence="2" id="KW-0732">Signal</keyword>
<feature type="domain" description="Peptidase A1" evidence="3">
    <location>
        <begin position="35"/>
        <end position="210"/>
    </location>
</feature>
<dbReference type="PROSITE" id="PS51767">
    <property type="entry name" value="PEPTIDASE_A1"/>
    <property type="match status" value="1"/>
</dbReference>
<dbReference type="EMBL" id="MU839039">
    <property type="protein sequence ID" value="KAK1762306.1"/>
    <property type="molecule type" value="Genomic_DNA"/>
</dbReference>
<organism evidence="4 5">
    <name type="scientific">Phialemonium atrogriseum</name>
    <dbReference type="NCBI Taxonomy" id="1093897"/>
    <lineage>
        <taxon>Eukaryota</taxon>
        <taxon>Fungi</taxon>
        <taxon>Dikarya</taxon>
        <taxon>Ascomycota</taxon>
        <taxon>Pezizomycotina</taxon>
        <taxon>Sordariomycetes</taxon>
        <taxon>Sordariomycetidae</taxon>
        <taxon>Cephalothecales</taxon>
        <taxon>Cephalothecaceae</taxon>
        <taxon>Phialemonium</taxon>
    </lineage>
</organism>
<dbReference type="AlphaFoldDB" id="A0AAJ0BUM9"/>
<name>A0AAJ0BUM9_9PEZI</name>
<sequence length="210" mass="22198">MANLSWVSLILFLATTALMSGTGSTDLTNYQSAGYTINITLGNAPQPVTVLLVTGFEDQLWVNPQCSGVARPGSSAKPNYLLPAGGEFADPKYCEQFGIYNKTNSNTVSKESGGTGQIEYGLIANISYRAYRDDLTWAGACDLILSGLTVRHVNFGVAEESSGVAIGVMDVGLSADGYNATRIPGYQSIIGDMASQGLTNSRAFSLSLRD</sequence>
<dbReference type="InterPro" id="IPR021109">
    <property type="entry name" value="Peptidase_aspartic_dom_sf"/>
</dbReference>
<proteinExistence type="inferred from homology"/>
<evidence type="ECO:0000313" key="4">
    <source>
        <dbReference type="EMBL" id="KAK1762306.1"/>
    </source>
</evidence>
<keyword evidence="5" id="KW-1185">Reference proteome</keyword>
<accession>A0AAJ0BUM9</accession>
<reference evidence="4" key="1">
    <citation type="submission" date="2023-06" db="EMBL/GenBank/DDBJ databases">
        <title>Genome-scale phylogeny and comparative genomics of the fungal order Sordariales.</title>
        <authorList>
            <consortium name="Lawrence Berkeley National Laboratory"/>
            <person name="Hensen N."/>
            <person name="Bonometti L."/>
            <person name="Westerberg I."/>
            <person name="Brannstrom I.O."/>
            <person name="Guillou S."/>
            <person name="Cros-Aarteil S."/>
            <person name="Calhoun S."/>
            <person name="Haridas S."/>
            <person name="Kuo A."/>
            <person name="Mondo S."/>
            <person name="Pangilinan J."/>
            <person name="Riley R."/>
            <person name="Labutti K."/>
            <person name="Andreopoulos B."/>
            <person name="Lipzen A."/>
            <person name="Chen C."/>
            <person name="Yanf M."/>
            <person name="Daum C."/>
            <person name="Ng V."/>
            <person name="Clum A."/>
            <person name="Steindorff A."/>
            <person name="Ohm R."/>
            <person name="Martin F."/>
            <person name="Silar P."/>
            <person name="Natvig D."/>
            <person name="Lalanne C."/>
            <person name="Gautier V."/>
            <person name="Ament-Velasquez S.L."/>
            <person name="Kruys A."/>
            <person name="Hutchinson M.I."/>
            <person name="Powell A.J."/>
            <person name="Barry K."/>
            <person name="Miller A.N."/>
            <person name="Grigoriev I.V."/>
            <person name="Debuchy R."/>
            <person name="Gladieux P."/>
            <person name="Thoren M.H."/>
            <person name="Johannesson H."/>
        </authorList>
    </citation>
    <scope>NUCLEOTIDE SEQUENCE</scope>
    <source>
        <strain evidence="4">8032-3</strain>
    </source>
</reference>
<evidence type="ECO:0000313" key="5">
    <source>
        <dbReference type="Proteomes" id="UP001244011"/>
    </source>
</evidence>
<dbReference type="Pfam" id="PF00026">
    <property type="entry name" value="Asp"/>
    <property type="match status" value="1"/>
</dbReference>
<comment type="similarity">
    <text evidence="1">Belongs to the peptidase A1 family.</text>
</comment>
<dbReference type="GeneID" id="85313935"/>
<dbReference type="PANTHER" id="PTHR47966:SF65">
    <property type="entry name" value="ASPARTIC-TYPE ENDOPEPTIDASE"/>
    <property type="match status" value="1"/>
</dbReference>
<dbReference type="InterPro" id="IPR001461">
    <property type="entry name" value="Aspartic_peptidase_A1"/>
</dbReference>
<protein>
    <submittedName>
        <fullName evidence="4">Aspartic peptidase domain-containing protein</fullName>
    </submittedName>
</protein>
<gene>
    <name evidence="4" type="ORF">QBC33DRAFT_574309</name>
</gene>
<dbReference type="RefSeq" id="XP_060278519.1">
    <property type="nucleotide sequence ID" value="XM_060430748.1"/>
</dbReference>